<organism evidence="2 3">
    <name type="scientific">Desulforapulum autotrophicum (strain ATCC 43914 / DSM 3382 / VKM B-1955 / HRM2)</name>
    <name type="common">Desulfobacterium autotrophicum</name>
    <dbReference type="NCBI Taxonomy" id="177437"/>
    <lineage>
        <taxon>Bacteria</taxon>
        <taxon>Pseudomonadati</taxon>
        <taxon>Thermodesulfobacteriota</taxon>
        <taxon>Desulfobacteria</taxon>
        <taxon>Desulfobacterales</taxon>
        <taxon>Desulfobacteraceae</taxon>
        <taxon>Desulforapulum</taxon>
    </lineage>
</organism>
<evidence type="ECO:0000313" key="2">
    <source>
        <dbReference type="EMBL" id="ACN14810.1"/>
    </source>
</evidence>
<dbReference type="HOGENOM" id="CLU_3396151_0_0_7"/>
<reference evidence="2 3" key="1">
    <citation type="journal article" date="2009" name="Environ. Microbiol.">
        <title>Genome sequence of Desulfobacterium autotrophicum HRM2, a marine sulfate reducer oxidizing organic carbon completely to carbon dioxide.</title>
        <authorList>
            <person name="Strittmatter A.W."/>
            <person name="Liesegang H."/>
            <person name="Rabus R."/>
            <person name="Decker I."/>
            <person name="Amann J."/>
            <person name="Andres S."/>
            <person name="Henne A."/>
            <person name="Fricke W.F."/>
            <person name="Martinez-Arias R."/>
            <person name="Bartels D."/>
            <person name="Goesmann A."/>
            <person name="Krause L."/>
            <person name="Puehler A."/>
            <person name="Klenk H.P."/>
            <person name="Richter M."/>
            <person name="Schuler M."/>
            <person name="Gloeckner F.O."/>
            <person name="Meyerdierks A."/>
            <person name="Gottschalk G."/>
            <person name="Amann R."/>
        </authorList>
    </citation>
    <scope>NUCLEOTIDE SEQUENCE [LARGE SCALE GENOMIC DNA]</scope>
    <source>
        <strain evidence="3">ATCC 43914 / DSM 3382 / HRM2</strain>
    </source>
</reference>
<dbReference type="STRING" id="177437.HRM2_17040"/>
<sequence length="31" mass="4013">MKKHFEKPSQFRRRKMREAMRRQRIATSRKH</sequence>
<dbReference type="EMBL" id="CP001087">
    <property type="protein sequence ID" value="ACN14810.1"/>
    <property type="molecule type" value="Genomic_DNA"/>
</dbReference>
<dbReference type="Proteomes" id="UP000000442">
    <property type="component" value="Chromosome"/>
</dbReference>
<dbReference type="AlphaFoldDB" id="C0QB11"/>
<proteinExistence type="predicted"/>
<dbReference type="KEGG" id="dat:HRM2_17040"/>
<protein>
    <recommendedName>
        <fullName evidence="4">30S ribosomal protein S21</fullName>
    </recommendedName>
</protein>
<evidence type="ECO:0000256" key="1">
    <source>
        <dbReference type="SAM" id="MobiDB-lite"/>
    </source>
</evidence>
<name>C0QB11_DESAH</name>
<gene>
    <name evidence="2" type="ordered locus">HRM2_17040</name>
</gene>
<feature type="region of interest" description="Disordered" evidence="1">
    <location>
        <begin position="1"/>
        <end position="31"/>
    </location>
</feature>
<keyword evidence="3" id="KW-1185">Reference proteome</keyword>
<evidence type="ECO:0000313" key="3">
    <source>
        <dbReference type="Proteomes" id="UP000000442"/>
    </source>
</evidence>
<evidence type="ECO:0008006" key="4">
    <source>
        <dbReference type="Google" id="ProtNLM"/>
    </source>
</evidence>
<accession>C0QB11</accession>